<dbReference type="AlphaFoldDB" id="A0A0F7HGA2"/>
<dbReference type="GeneID" id="30323103"/>
<dbReference type="InterPro" id="IPR050077">
    <property type="entry name" value="LexA_repressor"/>
</dbReference>
<evidence type="ECO:0000256" key="2">
    <source>
        <dbReference type="ARBA" id="ARBA00022763"/>
    </source>
</evidence>
<dbReference type="PANTHER" id="PTHR33516">
    <property type="entry name" value="LEXA REPRESSOR"/>
    <property type="match status" value="1"/>
</dbReference>
<evidence type="ECO:0000256" key="6">
    <source>
        <dbReference type="ARBA" id="ARBA00023236"/>
    </source>
</evidence>
<dbReference type="EC" id="3.4.21.-" evidence="8"/>
<dbReference type="RefSeq" id="WP_024485874.1">
    <property type="nucleotide sequence ID" value="NZ_CAMKJV010000002.1"/>
</dbReference>
<dbReference type="Pfam" id="PF00717">
    <property type="entry name" value="Peptidase_S24"/>
    <property type="match status" value="1"/>
</dbReference>
<keyword evidence="4 7" id="KW-0068">Autocatalytic cleavage</keyword>
<dbReference type="Gene3D" id="2.10.109.10">
    <property type="entry name" value="Umud Fragment, subunit A"/>
    <property type="match status" value="1"/>
</dbReference>
<protein>
    <submittedName>
        <fullName evidence="8">DNA polymerase V subunit UmuD</fullName>
        <ecNumber evidence="8">3.4.21.-</ecNumber>
    </submittedName>
</protein>
<keyword evidence="5" id="KW-0234">DNA repair</keyword>
<dbReference type="InterPro" id="IPR036286">
    <property type="entry name" value="LexA/Signal_pep-like_sf"/>
</dbReference>
<evidence type="ECO:0000256" key="1">
    <source>
        <dbReference type="ARBA" id="ARBA00007484"/>
    </source>
</evidence>
<sequence length="140" mass="15268">MKHFAPTPTPEKLYLPLFSDRVPAGFPSPAQDYVHARIDLNEYCISHPNATYFLYASGESMLEAGIVDGSMLVVDCSIGAEHGDIVIASVGGEFTVKRLCLRPVVQLEPMNPNYQPIPLHDGAEDLDIVGVVVSTITRLK</sequence>
<dbReference type="InterPro" id="IPR015927">
    <property type="entry name" value="Peptidase_S24_S26A/B/C"/>
</dbReference>
<dbReference type="EMBL" id="CABEEZ010000127">
    <property type="protein sequence ID" value="VTR53288.1"/>
    <property type="molecule type" value="Genomic_DNA"/>
</dbReference>
<dbReference type="PANTHER" id="PTHR33516:SF2">
    <property type="entry name" value="LEXA REPRESSOR-RELATED"/>
    <property type="match status" value="1"/>
</dbReference>
<dbReference type="InterPro" id="IPR006197">
    <property type="entry name" value="Peptidase_S24_LexA"/>
</dbReference>
<dbReference type="GO" id="GO:0009432">
    <property type="term" value="P:SOS response"/>
    <property type="evidence" value="ECO:0007669"/>
    <property type="project" value="UniProtKB-KW"/>
</dbReference>
<dbReference type="PRINTS" id="PR00726">
    <property type="entry name" value="LEXASERPTASE"/>
</dbReference>
<dbReference type="GO" id="GO:0016787">
    <property type="term" value="F:hydrolase activity"/>
    <property type="evidence" value="ECO:0007669"/>
    <property type="project" value="UniProtKB-KW"/>
</dbReference>
<dbReference type="SUPFAM" id="SSF51306">
    <property type="entry name" value="LexA/Signal peptidase"/>
    <property type="match status" value="1"/>
</dbReference>
<accession>A0A0F7HGA2</accession>
<keyword evidence="3 7" id="KW-0378">Hydrolase</keyword>
<evidence type="ECO:0000313" key="8">
    <source>
        <dbReference type="EMBL" id="VTR53288.1"/>
    </source>
</evidence>
<dbReference type="GO" id="GO:0006281">
    <property type="term" value="P:DNA repair"/>
    <property type="evidence" value="ECO:0007669"/>
    <property type="project" value="UniProtKB-KW"/>
</dbReference>
<evidence type="ECO:0000256" key="3">
    <source>
        <dbReference type="ARBA" id="ARBA00022801"/>
    </source>
</evidence>
<evidence type="ECO:0000256" key="7">
    <source>
        <dbReference type="RuleBase" id="RU003991"/>
    </source>
</evidence>
<comment type="similarity">
    <text evidence="1 7">Belongs to the peptidase S24 family.</text>
</comment>
<name>A0A0F7HGA2_SERFO</name>
<gene>
    <name evidence="8" type="primary">umuD</name>
    <name evidence="8" type="ORF">NCTC12965_06528</name>
</gene>
<dbReference type="GO" id="GO:0003677">
    <property type="term" value="F:DNA binding"/>
    <property type="evidence" value="ECO:0007669"/>
    <property type="project" value="InterPro"/>
</dbReference>
<proteinExistence type="inferred from homology"/>
<evidence type="ECO:0000256" key="5">
    <source>
        <dbReference type="ARBA" id="ARBA00023204"/>
    </source>
</evidence>
<dbReference type="NCBIfam" id="NF007621">
    <property type="entry name" value="PRK10276.1"/>
    <property type="match status" value="1"/>
</dbReference>
<dbReference type="KEGG" id="sfw:WN53_23265"/>
<evidence type="ECO:0000256" key="4">
    <source>
        <dbReference type="ARBA" id="ARBA00022813"/>
    </source>
</evidence>
<dbReference type="GO" id="GO:0006355">
    <property type="term" value="P:regulation of DNA-templated transcription"/>
    <property type="evidence" value="ECO:0007669"/>
    <property type="project" value="InterPro"/>
</dbReference>
<reference evidence="8" key="1">
    <citation type="submission" date="2019-05" db="EMBL/GenBank/DDBJ databases">
        <authorList>
            <consortium name="Pathogen Informatics"/>
        </authorList>
    </citation>
    <scope>NUCLEOTIDE SEQUENCE [LARGE SCALE GENOMIC DNA]</scope>
    <source>
        <strain evidence="8">NCTC12965</strain>
    </source>
</reference>
<organism evidence="8">
    <name type="scientific">Serratia fonticola</name>
    <dbReference type="NCBI Taxonomy" id="47917"/>
    <lineage>
        <taxon>Bacteria</taxon>
        <taxon>Pseudomonadati</taxon>
        <taxon>Pseudomonadota</taxon>
        <taxon>Gammaproteobacteria</taxon>
        <taxon>Enterobacterales</taxon>
        <taxon>Yersiniaceae</taxon>
        <taxon>Serratia</taxon>
    </lineage>
</organism>
<keyword evidence="6" id="KW-0742">SOS response</keyword>
<dbReference type="InterPro" id="IPR039418">
    <property type="entry name" value="LexA-like"/>
</dbReference>
<keyword evidence="2" id="KW-0227">DNA damage</keyword>
<dbReference type="CDD" id="cd06529">
    <property type="entry name" value="S24_LexA-like"/>
    <property type="match status" value="1"/>
</dbReference>